<sequence length="123" mass="12959">MRAAVAGGFAAATDARRRSAAGMRARAAAYCRPPPLPRAHHKAELLELLSGSLLTGDTAEIVAAARAVWALAANNHKAKLLLRSARMPAAVLSAQQRVQRSADPAAARAHQLLTYTLTVLQTT</sequence>
<dbReference type="Proteomes" id="UP001064048">
    <property type="component" value="Chromosome 5"/>
</dbReference>
<gene>
    <name evidence="1" type="ORF">MSG28_003373</name>
</gene>
<evidence type="ECO:0000313" key="1">
    <source>
        <dbReference type="EMBL" id="KAI8434893.1"/>
    </source>
</evidence>
<keyword evidence="2" id="KW-1185">Reference proteome</keyword>
<name>A0ACC0KEM0_CHOFU</name>
<accession>A0ACC0KEM0</accession>
<reference evidence="1 2" key="1">
    <citation type="journal article" date="2022" name="Genome Biol. Evol.">
        <title>The Spruce Budworm Genome: Reconstructing the Evolutionary History of Antifreeze Proteins.</title>
        <authorList>
            <person name="Beliveau C."/>
            <person name="Gagne P."/>
            <person name="Picq S."/>
            <person name="Vernygora O."/>
            <person name="Keeling C.I."/>
            <person name="Pinkney K."/>
            <person name="Doucet D."/>
            <person name="Wen F."/>
            <person name="Johnston J.S."/>
            <person name="Maaroufi H."/>
            <person name="Boyle B."/>
            <person name="Laroche J."/>
            <person name="Dewar K."/>
            <person name="Juretic N."/>
            <person name="Blackburn G."/>
            <person name="Nisole A."/>
            <person name="Brunet B."/>
            <person name="Brandao M."/>
            <person name="Lumley L."/>
            <person name="Duan J."/>
            <person name="Quan G."/>
            <person name="Lucarotti C.J."/>
            <person name="Roe A.D."/>
            <person name="Sperling F.A.H."/>
            <person name="Levesque R.C."/>
            <person name="Cusson M."/>
        </authorList>
    </citation>
    <scope>NUCLEOTIDE SEQUENCE [LARGE SCALE GENOMIC DNA]</scope>
    <source>
        <strain evidence="1">Glfc:IPQL:Cfum</strain>
    </source>
</reference>
<evidence type="ECO:0000313" key="2">
    <source>
        <dbReference type="Proteomes" id="UP001064048"/>
    </source>
</evidence>
<comment type="caution">
    <text evidence="1">The sequence shown here is derived from an EMBL/GenBank/DDBJ whole genome shotgun (WGS) entry which is preliminary data.</text>
</comment>
<dbReference type="EMBL" id="CM046105">
    <property type="protein sequence ID" value="KAI8434893.1"/>
    <property type="molecule type" value="Genomic_DNA"/>
</dbReference>
<protein>
    <submittedName>
        <fullName evidence="1">Uncharacterized protein</fullName>
    </submittedName>
</protein>
<organism evidence="1 2">
    <name type="scientific">Choristoneura fumiferana</name>
    <name type="common">Spruce budworm moth</name>
    <name type="synonym">Archips fumiferana</name>
    <dbReference type="NCBI Taxonomy" id="7141"/>
    <lineage>
        <taxon>Eukaryota</taxon>
        <taxon>Metazoa</taxon>
        <taxon>Ecdysozoa</taxon>
        <taxon>Arthropoda</taxon>
        <taxon>Hexapoda</taxon>
        <taxon>Insecta</taxon>
        <taxon>Pterygota</taxon>
        <taxon>Neoptera</taxon>
        <taxon>Endopterygota</taxon>
        <taxon>Lepidoptera</taxon>
        <taxon>Glossata</taxon>
        <taxon>Ditrysia</taxon>
        <taxon>Tortricoidea</taxon>
        <taxon>Tortricidae</taxon>
        <taxon>Tortricinae</taxon>
        <taxon>Choristoneura</taxon>
    </lineage>
</organism>
<proteinExistence type="predicted"/>